<dbReference type="Pfam" id="PF00990">
    <property type="entry name" value="GGDEF"/>
    <property type="match status" value="1"/>
</dbReference>
<proteinExistence type="predicted"/>
<dbReference type="NCBIfam" id="TIGR00254">
    <property type="entry name" value="GGDEF"/>
    <property type="match status" value="1"/>
</dbReference>
<accession>A0A494Z061</accession>
<keyword evidence="1" id="KW-0812">Transmembrane</keyword>
<keyword evidence="1" id="KW-1133">Transmembrane helix</keyword>
<dbReference type="Proteomes" id="UP000281813">
    <property type="component" value="Unassembled WGS sequence"/>
</dbReference>
<dbReference type="PANTHER" id="PTHR45138">
    <property type="entry name" value="REGULATORY COMPONENTS OF SENSORY TRANSDUCTION SYSTEM"/>
    <property type="match status" value="1"/>
</dbReference>
<sequence length="419" mass="48402">MLRLKLYIFSLFIIAFAVALASGPIQIDIMLYVKTLTVYIIFTCLYSHLNTIYKSGNVNIEYGISYGLSFAMFTGPLGVFIYELITRFYTYFQRKYTNNADEDELLHSFYNSGAHALNHIIGFYLFQYFSPIVSQNGIGYWALIVIIVIFLNLLSDLYLSFFFYLVGDITSFKDVIEFINSRSFNDTLKKAVSNGLLFIFLLSQQWSVLIALFVLNYLVSRSFIIKSQNKQHKLERDRYEQMAYTDFLSKVHNRAYMNKIMDELNYSNEHVAIVVTDIDTFKRINDTYNHTVGDHVIQHFAGLLKNCLAEKDYLFRSGGEEFTMIFRSKSYKECLELTNQIREDVEKATVITEYQAKTINLSYTASFGLYYYKATKALNIKKAYTFADDLLLQAKGHGKNKIISKNGLAELPLSSVYGK</sequence>
<dbReference type="PANTHER" id="PTHR45138:SF9">
    <property type="entry name" value="DIGUANYLATE CYCLASE DGCM-RELATED"/>
    <property type="match status" value="1"/>
</dbReference>
<dbReference type="Gene3D" id="3.30.70.270">
    <property type="match status" value="1"/>
</dbReference>
<dbReference type="OrthoDB" id="9759607at2"/>
<dbReference type="InterPro" id="IPR043128">
    <property type="entry name" value="Rev_trsase/Diguanyl_cyclase"/>
</dbReference>
<keyword evidence="4" id="KW-1185">Reference proteome</keyword>
<name>A0A494Z061_9BACI</name>
<feature type="transmembrane region" description="Helical" evidence="1">
    <location>
        <begin position="196"/>
        <end position="219"/>
    </location>
</feature>
<dbReference type="EMBL" id="RBZO01000011">
    <property type="protein sequence ID" value="RKQ15827.1"/>
    <property type="molecule type" value="Genomic_DNA"/>
</dbReference>
<dbReference type="InterPro" id="IPR000160">
    <property type="entry name" value="GGDEF_dom"/>
</dbReference>
<feature type="transmembrane region" description="Helical" evidence="1">
    <location>
        <begin position="64"/>
        <end position="85"/>
    </location>
</feature>
<feature type="domain" description="GGDEF" evidence="2">
    <location>
        <begin position="269"/>
        <end position="407"/>
    </location>
</feature>
<organism evidence="3 4">
    <name type="scientific">Oceanobacillus bengalensis</name>
    <dbReference type="NCBI Taxonomy" id="1435466"/>
    <lineage>
        <taxon>Bacteria</taxon>
        <taxon>Bacillati</taxon>
        <taxon>Bacillota</taxon>
        <taxon>Bacilli</taxon>
        <taxon>Bacillales</taxon>
        <taxon>Bacillaceae</taxon>
        <taxon>Oceanobacillus</taxon>
    </lineage>
</organism>
<keyword evidence="1" id="KW-0472">Membrane</keyword>
<dbReference type="InterPro" id="IPR050469">
    <property type="entry name" value="Diguanylate_Cyclase"/>
</dbReference>
<dbReference type="SMART" id="SM00267">
    <property type="entry name" value="GGDEF"/>
    <property type="match status" value="1"/>
</dbReference>
<evidence type="ECO:0000313" key="3">
    <source>
        <dbReference type="EMBL" id="RKQ15827.1"/>
    </source>
</evidence>
<evidence type="ECO:0000259" key="2">
    <source>
        <dbReference type="PROSITE" id="PS50887"/>
    </source>
</evidence>
<dbReference type="RefSeq" id="WP_121130721.1">
    <property type="nucleotide sequence ID" value="NZ_JBHUFK010000062.1"/>
</dbReference>
<gene>
    <name evidence="3" type="ORF">D8M05_08690</name>
</gene>
<dbReference type="InterPro" id="IPR029787">
    <property type="entry name" value="Nucleotide_cyclase"/>
</dbReference>
<comment type="caution">
    <text evidence="3">The sequence shown here is derived from an EMBL/GenBank/DDBJ whole genome shotgun (WGS) entry which is preliminary data.</text>
</comment>
<dbReference type="AlphaFoldDB" id="A0A494Z061"/>
<evidence type="ECO:0000256" key="1">
    <source>
        <dbReference type="SAM" id="Phobius"/>
    </source>
</evidence>
<dbReference type="CDD" id="cd01949">
    <property type="entry name" value="GGDEF"/>
    <property type="match status" value="1"/>
</dbReference>
<reference evidence="3 4" key="1">
    <citation type="journal article" date="2015" name="Antonie Van Leeuwenhoek">
        <title>Oceanobacillus bengalensis sp. nov., a bacterium isolated from seawater of the Bay of Bengal.</title>
        <authorList>
            <person name="Yongchang O."/>
            <person name="Xiang W."/>
            <person name="Wang G."/>
        </authorList>
    </citation>
    <scope>NUCLEOTIDE SEQUENCE [LARGE SCALE GENOMIC DNA]</scope>
    <source>
        <strain evidence="3 4">MCCC 1K00260</strain>
    </source>
</reference>
<dbReference type="SUPFAM" id="SSF55073">
    <property type="entry name" value="Nucleotide cyclase"/>
    <property type="match status" value="1"/>
</dbReference>
<evidence type="ECO:0000313" key="4">
    <source>
        <dbReference type="Proteomes" id="UP000281813"/>
    </source>
</evidence>
<dbReference type="PROSITE" id="PS50887">
    <property type="entry name" value="GGDEF"/>
    <property type="match status" value="1"/>
</dbReference>
<protein>
    <submittedName>
        <fullName evidence="3">GGDEF domain-containing protein</fullName>
    </submittedName>
</protein>
<feature type="transmembrane region" description="Helical" evidence="1">
    <location>
        <begin position="138"/>
        <end position="165"/>
    </location>
</feature>
<dbReference type="GO" id="GO:0052621">
    <property type="term" value="F:diguanylate cyclase activity"/>
    <property type="evidence" value="ECO:0007669"/>
    <property type="project" value="TreeGrafter"/>
</dbReference>